<dbReference type="Pfam" id="PF05096">
    <property type="entry name" value="Glu_cyclase_2"/>
    <property type="match status" value="1"/>
</dbReference>
<proteinExistence type="predicted"/>
<dbReference type="PANTHER" id="PTHR31270">
    <property type="entry name" value="GLUTAMINYL-PEPTIDE CYCLOTRANSFERASE"/>
    <property type="match status" value="1"/>
</dbReference>
<reference evidence="2 3" key="1">
    <citation type="journal article" date="2013" name="Genome Announc.">
        <title>Complete genome sequence of Simiduia agarivorans SA1(T), a marine bacterium able to degrade a variety of polysaccharides.</title>
        <authorList>
            <person name="Lin S.Y."/>
            <person name="Shieh W.Y."/>
            <person name="Chen J.S."/>
            <person name="Tang S.L."/>
        </authorList>
    </citation>
    <scope>NUCLEOTIDE SEQUENCE [LARGE SCALE GENOMIC DNA]</scope>
    <source>
        <strain evidence="3">DSM 21679 / JCM 13881 / BCRC 17597 / SA1</strain>
    </source>
</reference>
<dbReference type="Gene3D" id="2.120.10.30">
    <property type="entry name" value="TolB, C-terminal domain"/>
    <property type="match status" value="1"/>
</dbReference>
<dbReference type="Proteomes" id="UP000000466">
    <property type="component" value="Chromosome"/>
</dbReference>
<keyword evidence="3" id="KW-1185">Reference proteome</keyword>
<evidence type="ECO:0000313" key="2">
    <source>
        <dbReference type="EMBL" id="AFU98070.1"/>
    </source>
</evidence>
<gene>
    <name evidence="2" type="ordered locus">M5M_04315</name>
</gene>
<dbReference type="SUPFAM" id="SSF63825">
    <property type="entry name" value="YWTD domain"/>
    <property type="match status" value="1"/>
</dbReference>
<feature type="signal peptide" evidence="1">
    <location>
        <begin position="1"/>
        <end position="20"/>
    </location>
</feature>
<accession>K4KIP9</accession>
<organism evidence="2 3">
    <name type="scientific">Simiduia agarivorans (strain DSM 21679 / JCM 13881 / BCRC 17597 / SA1)</name>
    <dbReference type="NCBI Taxonomy" id="1117647"/>
    <lineage>
        <taxon>Bacteria</taxon>
        <taxon>Pseudomonadati</taxon>
        <taxon>Pseudomonadota</taxon>
        <taxon>Gammaproteobacteria</taxon>
        <taxon>Cellvibrionales</taxon>
        <taxon>Cellvibrionaceae</taxon>
        <taxon>Simiduia</taxon>
    </lineage>
</organism>
<dbReference type="EMBL" id="CP003746">
    <property type="protein sequence ID" value="AFU98070.1"/>
    <property type="molecule type" value="Genomic_DNA"/>
</dbReference>
<protein>
    <submittedName>
        <fullName evidence="2">Glutamine cyclotransferase</fullName>
    </submittedName>
</protein>
<name>K4KIP9_SIMAS</name>
<keyword evidence="1" id="KW-0732">Signal</keyword>
<evidence type="ECO:0000313" key="3">
    <source>
        <dbReference type="Proteomes" id="UP000000466"/>
    </source>
</evidence>
<dbReference type="GO" id="GO:0016603">
    <property type="term" value="F:glutaminyl-peptide cyclotransferase activity"/>
    <property type="evidence" value="ECO:0007669"/>
    <property type="project" value="InterPro"/>
</dbReference>
<dbReference type="KEGG" id="saga:M5M_04315"/>
<dbReference type="InterPro" id="IPR007788">
    <property type="entry name" value="QCT"/>
</dbReference>
<feature type="chain" id="PRO_5003879784" evidence="1">
    <location>
        <begin position="21"/>
        <end position="261"/>
    </location>
</feature>
<dbReference type="InterPro" id="IPR011042">
    <property type="entry name" value="6-blade_b-propeller_TolB-like"/>
</dbReference>
<dbReference type="eggNOG" id="COG3823">
    <property type="taxonomic scope" value="Bacteria"/>
</dbReference>
<dbReference type="HOGENOM" id="CLU_060272_2_0_6"/>
<evidence type="ECO:0000256" key="1">
    <source>
        <dbReference type="SAM" id="SignalP"/>
    </source>
</evidence>
<dbReference type="AlphaFoldDB" id="K4KIP9"/>
<sequence>MRVPTLIALLIFVMSASTFAAPVPLEYQILHERAHPHRAFTQGLLIHRGQFVESSGLYRQSFVQRYPVTDGEPGLVRHQSRRDFSEGLAFTGKHYWLLTWQQGLARKLDAELRPVSIARYQGEGWGLTFDGRQLIMSNGSAELSFRDPDSFELTQQLAVTYKNQPLNAINELEFAEGLIWANVWFSPMIYAIDPANGQVVSTVDLSALVDTENKSPDAVLNGIAYDADDRTFWVTGKRWRKLYQLRITPGPGAITQATDAR</sequence>
<dbReference type="PANTHER" id="PTHR31270:SF1">
    <property type="entry name" value="GLUTAMINYL-PEPTIDE CYCLOTRANSFERASE"/>
    <property type="match status" value="1"/>
</dbReference>